<dbReference type="AlphaFoldDB" id="A0A1J7J6F1"/>
<gene>
    <name evidence="1" type="ORF">CONLIGDRAFT_639981</name>
</gene>
<protein>
    <submittedName>
        <fullName evidence="1">Uncharacterized protein</fullName>
    </submittedName>
</protein>
<dbReference type="Proteomes" id="UP000182658">
    <property type="component" value="Unassembled WGS sequence"/>
</dbReference>
<evidence type="ECO:0000313" key="2">
    <source>
        <dbReference type="Proteomes" id="UP000182658"/>
    </source>
</evidence>
<dbReference type="EMBL" id="KV875093">
    <property type="protein sequence ID" value="OIW35727.1"/>
    <property type="molecule type" value="Genomic_DNA"/>
</dbReference>
<name>A0A1J7J6F1_9PEZI</name>
<reference evidence="1 2" key="1">
    <citation type="submission" date="2016-10" db="EMBL/GenBank/DDBJ databases">
        <title>Draft genome sequence of Coniochaeta ligniaria NRRL30616, a lignocellulolytic fungus for bioabatement of inhibitors in plant biomass hydrolysates.</title>
        <authorList>
            <consortium name="DOE Joint Genome Institute"/>
            <person name="Jimenez D.J."/>
            <person name="Hector R.E."/>
            <person name="Riley R."/>
            <person name="Sun H."/>
            <person name="Grigoriev I.V."/>
            <person name="Van Elsas J.D."/>
            <person name="Nichols N.N."/>
        </authorList>
    </citation>
    <scope>NUCLEOTIDE SEQUENCE [LARGE SCALE GENOMIC DNA]</scope>
    <source>
        <strain evidence="1 2">NRRL 30616</strain>
    </source>
</reference>
<proteinExistence type="predicted"/>
<organism evidence="1 2">
    <name type="scientific">Coniochaeta ligniaria NRRL 30616</name>
    <dbReference type="NCBI Taxonomy" id="1408157"/>
    <lineage>
        <taxon>Eukaryota</taxon>
        <taxon>Fungi</taxon>
        <taxon>Dikarya</taxon>
        <taxon>Ascomycota</taxon>
        <taxon>Pezizomycotina</taxon>
        <taxon>Sordariomycetes</taxon>
        <taxon>Sordariomycetidae</taxon>
        <taxon>Coniochaetales</taxon>
        <taxon>Coniochaetaceae</taxon>
        <taxon>Coniochaeta</taxon>
    </lineage>
</organism>
<evidence type="ECO:0000313" key="1">
    <source>
        <dbReference type="EMBL" id="OIW35727.1"/>
    </source>
</evidence>
<sequence>MLFDVGRLRTEAQHQCEFISGSRYELEFLDGSVATTSGIAKATWEFAAHGPSALCDFLVLGGLPVDKRFGNDFVERFDVFQTHQETVAVDGNPVYSLLSAFGVAMLRKLDVPLSNLVEESLRDRNRNMHFFQPK</sequence>
<accession>A0A1J7J6F1</accession>
<keyword evidence="2" id="KW-1185">Reference proteome</keyword>
<dbReference type="OrthoDB" id="6079484at2759"/>
<dbReference type="InParanoid" id="A0A1J7J6F1"/>